<protein>
    <submittedName>
        <fullName evidence="9">2-nonaprenyl-3-methyl-6-methoxy-1,4-benzoquinol hydroxylase</fullName>
        <ecNumber evidence="9">1.14.13.-</ecNumber>
    </submittedName>
</protein>
<evidence type="ECO:0000256" key="6">
    <source>
        <dbReference type="ARBA" id="ARBA00023004"/>
    </source>
</evidence>
<dbReference type="HAMAP" id="MF_01658">
    <property type="entry name" value="COQ7"/>
    <property type="match status" value="1"/>
</dbReference>
<evidence type="ECO:0000256" key="5">
    <source>
        <dbReference type="ARBA" id="ARBA00023002"/>
    </source>
</evidence>
<dbReference type="GO" id="GO:0046872">
    <property type="term" value="F:metal ion binding"/>
    <property type="evidence" value="ECO:0007669"/>
    <property type="project" value="UniProtKB-KW"/>
</dbReference>
<keyword evidence="4" id="KW-0479">Metal-binding</keyword>
<organism evidence="9">
    <name type="scientific">uncultured organism</name>
    <dbReference type="NCBI Taxonomy" id="155900"/>
    <lineage>
        <taxon>unclassified sequences</taxon>
        <taxon>environmental samples</taxon>
    </lineage>
</organism>
<name>A0A5B8RGK8_9ZZZZ</name>
<dbReference type="InterPro" id="IPR009078">
    <property type="entry name" value="Ferritin-like_SF"/>
</dbReference>
<gene>
    <name evidence="9" type="primary">coq7_2</name>
    <name evidence="9" type="ORF">KBTEX_04077</name>
</gene>
<keyword evidence="7" id="KW-0503">Monooxygenase</keyword>
<evidence type="ECO:0000256" key="4">
    <source>
        <dbReference type="ARBA" id="ARBA00022723"/>
    </source>
</evidence>
<sequence>MHARHYTPADRLVAHLDQALRTVFGNPPTTGRPYPAKGVEEGELSDAERRHAAGLMRVNHCGEVCAQALYQGQALTARDATVRQKMERAADEENDHLVWCRTRLTELDSRTSLLDPAFYLGSLALGVTAGAAGDRWSLGFLAETERQVVTHLSGHLGRLPEADARSRAVVEQMRTDEGEHAGMAVEAGARELPRPIKAMMRLTSRVMTATTYRL</sequence>
<dbReference type="GO" id="GO:0006744">
    <property type="term" value="P:ubiquinone biosynthetic process"/>
    <property type="evidence" value="ECO:0007669"/>
    <property type="project" value="UniProtKB-KW"/>
</dbReference>
<dbReference type="InterPro" id="IPR011566">
    <property type="entry name" value="Ubq_synth_Coq7"/>
</dbReference>
<dbReference type="AlphaFoldDB" id="A0A5B8RGK8"/>
<dbReference type="EC" id="1.14.13.-" evidence="9"/>
<accession>A0A5B8RGK8</accession>
<keyword evidence="2" id="KW-1003">Cell membrane</keyword>
<dbReference type="CDD" id="cd01042">
    <property type="entry name" value="DMQH"/>
    <property type="match status" value="1"/>
</dbReference>
<evidence type="ECO:0000256" key="8">
    <source>
        <dbReference type="ARBA" id="ARBA00023136"/>
    </source>
</evidence>
<dbReference type="Pfam" id="PF03232">
    <property type="entry name" value="COQ7"/>
    <property type="match status" value="1"/>
</dbReference>
<reference evidence="9" key="1">
    <citation type="submission" date="2019-06" db="EMBL/GenBank/DDBJ databases">
        <authorList>
            <person name="Murdoch R.W."/>
            <person name="Fathepure B."/>
        </authorList>
    </citation>
    <scope>NUCLEOTIDE SEQUENCE</scope>
</reference>
<dbReference type="GO" id="GO:0004497">
    <property type="term" value="F:monooxygenase activity"/>
    <property type="evidence" value="ECO:0007669"/>
    <property type="project" value="UniProtKB-KW"/>
</dbReference>
<keyword evidence="3" id="KW-0831">Ubiquinone biosynthesis</keyword>
<keyword evidence="8" id="KW-0472">Membrane</keyword>
<evidence type="ECO:0000256" key="2">
    <source>
        <dbReference type="ARBA" id="ARBA00022475"/>
    </source>
</evidence>
<evidence type="ECO:0000313" key="9">
    <source>
        <dbReference type="EMBL" id="QEA07716.1"/>
    </source>
</evidence>
<comment type="pathway">
    <text evidence="1">Cofactor biosynthesis; ubiquinone biosynthesis.</text>
</comment>
<dbReference type="InterPro" id="IPR012347">
    <property type="entry name" value="Ferritin-like"/>
</dbReference>
<dbReference type="SUPFAM" id="SSF47240">
    <property type="entry name" value="Ferritin-like"/>
    <property type="match status" value="1"/>
</dbReference>
<dbReference type="NCBIfam" id="NF033656">
    <property type="entry name" value="DMQ_monoox_COQ7"/>
    <property type="match status" value="1"/>
</dbReference>
<dbReference type="Gene3D" id="1.20.1260.10">
    <property type="match status" value="1"/>
</dbReference>
<keyword evidence="5 9" id="KW-0560">Oxidoreductase</keyword>
<dbReference type="InterPro" id="IPR047809">
    <property type="entry name" value="COQ7_proteobact"/>
</dbReference>
<evidence type="ECO:0000256" key="3">
    <source>
        <dbReference type="ARBA" id="ARBA00022688"/>
    </source>
</evidence>
<proteinExistence type="inferred from homology"/>
<dbReference type="PANTHER" id="PTHR11237:SF4">
    <property type="entry name" value="5-DEMETHOXYUBIQUINONE HYDROXYLASE, MITOCHONDRIAL"/>
    <property type="match status" value="1"/>
</dbReference>
<evidence type="ECO:0000256" key="1">
    <source>
        <dbReference type="ARBA" id="ARBA00004749"/>
    </source>
</evidence>
<evidence type="ECO:0000256" key="7">
    <source>
        <dbReference type="ARBA" id="ARBA00023033"/>
    </source>
</evidence>
<keyword evidence="6" id="KW-0408">Iron</keyword>
<dbReference type="PANTHER" id="PTHR11237">
    <property type="entry name" value="COENZYME Q10 BIOSYNTHESIS PROTEIN 7"/>
    <property type="match status" value="1"/>
</dbReference>
<dbReference type="EMBL" id="MN079337">
    <property type="protein sequence ID" value="QEA07716.1"/>
    <property type="molecule type" value="Genomic_DNA"/>
</dbReference>